<organism evidence="1 2">
    <name type="scientific">Gigaspora margarita</name>
    <dbReference type="NCBI Taxonomy" id="4874"/>
    <lineage>
        <taxon>Eukaryota</taxon>
        <taxon>Fungi</taxon>
        <taxon>Fungi incertae sedis</taxon>
        <taxon>Mucoromycota</taxon>
        <taxon>Glomeromycotina</taxon>
        <taxon>Glomeromycetes</taxon>
        <taxon>Diversisporales</taxon>
        <taxon>Gigasporaceae</taxon>
        <taxon>Gigaspora</taxon>
    </lineage>
</organism>
<dbReference type="Pfam" id="PF08238">
    <property type="entry name" value="Sel1"/>
    <property type="match status" value="4"/>
</dbReference>
<dbReference type="InterPro" id="IPR052748">
    <property type="entry name" value="ISR_Activator"/>
</dbReference>
<proteinExistence type="predicted"/>
<dbReference type="Gene3D" id="1.25.40.10">
    <property type="entry name" value="Tetratricopeptide repeat domain"/>
    <property type="match status" value="2"/>
</dbReference>
<reference evidence="1 2" key="1">
    <citation type="journal article" date="2019" name="Environ. Microbiol.">
        <title>At the nexus of three kingdoms: the genome of the mycorrhizal fungus Gigaspora margarita provides insights into plant, endobacterial and fungal interactions.</title>
        <authorList>
            <person name="Venice F."/>
            <person name="Ghignone S."/>
            <person name="Salvioli di Fossalunga A."/>
            <person name="Amselem J."/>
            <person name="Novero M."/>
            <person name="Xianan X."/>
            <person name="Sedzielewska Toro K."/>
            <person name="Morin E."/>
            <person name="Lipzen A."/>
            <person name="Grigoriev I.V."/>
            <person name="Henrissat B."/>
            <person name="Martin F.M."/>
            <person name="Bonfante P."/>
        </authorList>
    </citation>
    <scope>NUCLEOTIDE SEQUENCE [LARGE SCALE GENOMIC DNA]</scope>
    <source>
        <strain evidence="1 2">BEG34</strain>
    </source>
</reference>
<evidence type="ECO:0000313" key="1">
    <source>
        <dbReference type="EMBL" id="KAF0366918.1"/>
    </source>
</evidence>
<accession>A0A8H3WZN3</accession>
<dbReference type="SMART" id="SM00671">
    <property type="entry name" value="SEL1"/>
    <property type="match status" value="5"/>
</dbReference>
<sequence length="279" mass="32333">MSDNNEFDITDINSFKTFINGMFYNNKTIMDQNPIPADNGQDLIDELYSEIYKLFNEGGDIPNIINNFIRAHNKSTQDIFDWLLSHQNEPKYTCILGLFYFYEIGTKRAKENVYNLFSNAAETDNIAKIFVGKCYEKGWNVNRDKNKAIVWYIKASECAAAEYFVGSYYFEQQKYRDAFEWLENSAKKGHAMALHTLGVCYQKALGTKVNNVEGFNSFYKAAKLGIPKSQYELAKCYEFGNGTEKDLDKALDCYNNAKNSKYDCHNDIQRVRHKLRNTM</sequence>
<dbReference type="AlphaFoldDB" id="A0A8H3WZN3"/>
<protein>
    <submittedName>
        <fullName evidence="1">Calmodulin-dependent protein kinase</fullName>
    </submittedName>
</protein>
<dbReference type="OrthoDB" id="2384430at2759"/>
<keyword evidence="1" id="KW-0808">Transferase</keyword>
<dbReference type="PANTHER" id="PTHR45011:SF1">
    <property type="entry name" value="DAP3-BINDING CELL DEATH ENHANCER 1"/>
    <property type="match status" value="1"/>
</dbReference>
<evidence type="ECO:0000313" key="2">
    <source>
        <dbReference type="Proteomes" id="UP000439903"/>
    </source>
</evidence>
<name>A0A8H3WZN3_GIGMA</name>
<comment type="caution">
    <text evidence="1">The sequence shown here is derived from an EMBL/GenBank/DDBJ whole genome shotgun (WGS) entry which is preliminary data.</text>
</comment>
<keyword evidence="2" id="KW-1185">Reference proteome</keyword>
<dbReference type="GO" id="GO:0016301">
    <property type="term" value="F:kinase activity"/>
    <property type="evidence" value="ECO:0007669"/>
    <property type="project" value="UniProtKB-KW"/>
</dbReference>
<gene>
    <name evidence="1" type="ORF">F8M41_013566</name>
</gene>
<dbReference type="InterPro" id="IPR011990">
    <property type="entry name" value="TPR-like_helical_dom_sf"/>
</dbReference>
<dbReference type="InterPro" id="IPR006597">
    <property type="entry name" value="Sel1-like"/>
</dbReference>
<dbReference type="EMBL" id="WTPW01002760">
    <property type="protein sequence ID" value="KAF0366918.1"/>
    <property type="molecule type" value="Genomic_DNA"/>
</dbReference>
<keyword evidence="1" id="KW-0418">Kinase</keyword>
<dbReference type="PANTHER" id="PTHR45011">
    <property type="entry name" value="DAP3-BINDING CELL DEATH ENHANCER 1"/>
    <property type="match status" value="1"/>
</dbReference>
<dbReference type="Proteomes" id="UP000439903">
    <property type="component" value="Unassembled WGS sequence"/>
</dbReference>
<dbReference type="SUPFAM" id="SSF81901">
    <property type="entry name" value="HCP-like"/>
    <property type="match status" value="2"/>
</dbReference>